<dbReference type="EMBL" id="ON189044">
    <property type="protein sequence ID" value="URA06904.1"/>
    <property type="molecule type" value="Genomic_DNA"/>
</dbReference>
<dbReference type="Proteomes" id="UP001056608">
    <property type="component" value="Segment"/>
</dbReference>
<evidence type="ECO:0000313" key="2">
    <source>
        <dbReference type="Proteomes" id="UP001056608"/>
    </source>
</evidence>
<organism evidence="1 2">
    <name type="scientific">Xanthomonas phage Pfeifenkraut</name>
    <dbReference type="NCBI Taxonomy" id="2939132"/>
    <lineage>
        <taxon>Viruses</taxon>
        <taxon>Duplodnaviria</taxon>
        <taxon>Heunggongvirae</taxon>
        <taxon>Uroviricota</taxon>
        <taxon>Caudoviricetes</taxon>
        <taxon>Stanbaylleyvirinae</taxon>
        <taxon>Shirevirus</taxon>
        <taxon>Shirevirus pfeifenkraut</taxon>
    </lineage>
</organism>
<accession>A0A9E7E120</accession>
<gene>
    <name evidence="1" type="ORF">Pfeifenkraut_BL3007</name>
</gene>
<protein>
    <submittedName>
        <fullName evidence="1">Uncharacterized protein</fullName>
    </submittedName>
</protein>
<sequence length="112" mass="12430">MQVLLCWCNACHARREVANNQTLKFDECEAQQQLDGALEMNKLSQTVSQDAVVEANRKLLLERSNVGVAKYGVTLAGSGLSRRALLQHALEEALDLANYLQAELMREDLNNG</sequence>
<proteinExistence type="predicted"/>
<evidence type="ECO:0000313" key="1">
    <source>
        <dbReference type="EMBL" id="URA06904.1"/>
    </source>
</evidence>
<reference evidence="1" key="1">
    <citation type="journal article" date="2022" name="Viruses">
        <title>Isolation of novel Xanthomonas phages for the plant pathogens X. translucens and X. campestris.</title>
        <authorList>
            <person name="Erdrich S.H."/>
            <person name="Sharma V."/>
            <person name="Schurr U."/>
            <person name="Arsova B."/>
            <person name="Frunzke J."/>
        </authorList>
    </citation>
    <scope>NUCLEOTIDE SEQUENCE</scope>
</reference>
<name>A0A9E7E120_9CAUD</name>
<keyword evidence="2" id="KW-1185">Reference proteome</keyword>